<dbReference type="CTD" id="20209578"/>
<gene>
    <name evidence="5" type="primary">20207229</name>
    <name evidence="3" type="ORF">HELRODRAFT_179295</name>
    <name evidence="4" type="ORF">HELRODRAFT_184445</name>
</gene>
<dbReference type="CDD" id="cd00037">
    <property type="entry name" value="CLECT"/>
    <property type="match status" value="1"/>
</dbReference>
<dbReference type="Gene3D" id="3.10.100.10">
    <property type="entry name" value="Mannose-Binding Protein A, subunit A"/>
    <property type="match status" value="1"/>
</dbReference>
<dbReference type="EnsemblMetazoa" id="HelroT184445">
    <property type="protein sequence ID" value="HelroP184445"/>
    <property type="gene ID" value="HelroG184445"/>
</dbReference>
<dbReference type="EMBL" id="AMQM01006802">
    <property type="status" value="NOT_ANNOTATED_CDS"/>
    <property type="molecule type" value="Genomic_DNA"/>
</dbReference>
<dbReference type="EMBL" id="KB097519">
    <property type="protein sequence ID" value="ESN95519.1"/>
    <property type="molecule type" value="Genomic_DNA"/>
</dbReference>
<protein>
    <recommendedName>
        <fullName evidence="2">C-type lectin domain-containing protein</fullName>
    </recommendedName>
</protein>
<dbReference type="OrthoDB" id="6158928at2759"/>
<name>T1FL79_HELRO</name>
<dbReference type="GO" id="GO:0006955">
    <property type="term" value="P:immune response"/>
    <property type="evidence" value="ECO:0000318"/>
    <property type="project" value="GO_Central"/>
</dbReference>
<dbReference type="AlphaFoldDB" id="T1FL79"/>
<organism evidence="5 6">
    <name type="scientific">Helobdella robusta</name>
    <name type="common">Californian leech</name>
    <dbReference type="NCBI Taxonomy" id="6412"/>
    <lineage>
        <taxon>Eukaryota</taxon>
        <taxon>Metazoa</taxon>
        <taxon>Spiralia</taxon>
        <taxon>Lophotrochozoa</taxon>
        <taxon>Annelida</taxon>
        <taxon>Clitellata</taxon>
        <taxon>Hirudinea</taxon>
        <taxon>Rhynchobdellida</taxon>
        <taxon>Glossiphoniidae</taxon>
        <taxon>Helobdella</taxon>
    </lineage>
</organism>
<reference evidence="6" key="1">
    <citation type="submission" date="2012-12" db="EMBL/GenBank/DDBJ databases">
        <authorList>
            <person name="Hellsten U."/>
            <person name="Grimwood J."/>
            <person name="Chapman J.A."/>
            <person name="Shapiro H."/>
            <person name="Aerts A."/>
            <person name="Otillar R.P."/>
            <person name="Terry A.Y."/>
            <person name="Boore J.L."/>
            <person name="Simakov O."/>
            <person name="Marletaz F."/>
            <person name="Cho S.-J."/>
            <person name="Edsinger-Gonzales E."/>
            <person name="Havlak P."/>
            <person name="Kuo D.-H."/>
            <person name="Larsson T."/>
            <person name="Lv J."/>
            <person name="Arendt D."/>
            <person name="Savage R."/>
            <person name="Osoegawa K."/>
            <person name="de Jong P."/>
            <person name="Lindberg D.R."/>
            <person name="Seaver E.C."/>
            <person name="Weisblat D.A."/>
            <person name="Putnam N.H."/>
            <person name="Grigoriev I.V."/>
            <person name="Rokhsar D.S."/>
        </authorList>
    </citation>
    <scope>NUCLEOTIDE SEQUENCE</scope>
</reference>
<feature type="chain" id="PRO_5011214035" description="C-type lectin domain-containing protein" evidence="1">
    <location>
        <begin position="24"/>
        <end position="174"/>
    </location>
</feature>
<dbReference type="EMBL" id="AMQM01010085">
    <property type="status" value="NOT_ANNOTATED_CDS"/>
    <property type="molecule type" value="Genomic_DNA"/>
</dbReference>
<dbReference type="InterPro" id="IPR050801">
    <property type="entry name" value="Ca-Dep_Lectins_ImmuneDev"/>
</dbReference>
<dbReference type="InterPro" id="IPR001304">
    <property type="entry name" value="C-type_lectin-like"/>
</dbReference>
<evidence type="ECO:0000256" key="1">
    <source>
        <dbReference type="SAM" id="SignalP"/>
    </source>
</evidence>
<dbReference type="InterPro" id="IPR016186">
    <property type="entry name" value="C-type_lectin-like/link_sf"/>
</dbReference>
<evidence type="ECO:0000313" key="6">
    <source>
        <dbReference type="Proteomes" id="UP000015101"/>
    </source>
</evidence>
<dbReference type="GO" id="GO:0030246">
    <property type="term" value="F:carbohydrate binding"/>
    <property type="evidence" value="ECO:0000318"/>
    <property type="project" value="GO_Central"/>
</dbReference>
<dbReference type="GeneID" id="20207229"/>
<dbReference type="KEGG" id="hro:HELRODRAFT_184445"/>
<dbReference type="InParanoid" id="T1FL79"/>
<evidence type="ECO:0000313" key="3">
    <source>
        <dbReference type="EMBL" id="ESN95519.1"/>
    </source>
</evidence>
<dbReference type="PANTHER" id="PTHR22801">
    <property type="entry name" value="LITHOSTATHINE"/>
    <property type="match status" value="1"/>
</dbReference>
<reference evidence="3 6" key="2">
    <citation type="journal article" date="2013" name="Nature">
        <title>Insights into bilaterian evolution from three spiralian genomes.</title>
        <authorList>
            <person name="Simakov O."/>
            <person name="Marletaz F."/>
            <person name="Cho S.J."/>
            <person name="Edsinger-Gonzales E."/>
            <person name="Havlak P."/>
            <person name="Hellsten U."/>
            <person name="Kuo D.H."/>
            <person name="Larsson T."/>
            <person name="Lv J."/>
            <person name="Arendt D."/>
            <person name="Savage R."/>
            <person name="Osoegawa K."/>
            <person name="de Jong P."/>
            <person name="Grimwood J."/>
            <person name="Chapman J.A."/>
            <person name="Shapiro H."/>
            <person name="Aerts A."/>
            <person name="Otillar R.P."/>
            <person name="Terry A.Y."/>
            <person name="Boore J.L."/>
            <person name="Grigoriev I.V."/>
            <person name="Lindberg D.R."/>
            <person name="Seaver E.C."/>
            <person name="Weisblat D.A."/>
            <person name="Putnam N.H."/>
            <person name="Rokhsar D.S."/>
        </authorList>
    </citation>
    <scope>NUCLEOTIDE SEQUENCE</scope>
</reference>
<sequence>MSCSRKFLALLAVFGLFAELIEGGCPKGFEGVEGRCMKMLTNPQTAEEAYTACSNLNANLAIVNTMPFVNSLNNYLNKNFTGKCTGSVYGFWTAGRRKDKTKTFYWNTAKPSIYAFNTCDCGKVANILNWASGQPDDYMSNEDCVHMYSVDGKLIANDFPCSNKVCALCQAEEI</sequence>
<dbReference type="Proteomes" id="UP000015101">
    <property type="component" value="Unassembled WGS sequence"/>
</dbReference>
<dbReference type="eggNOG" id="ENOG502T1VW">
    <property type="taxonomic scope" value="Eukaryota"/>
</dbReference>
<dbReference type="EnsemblMetazoa" id="HelroT179295">
    <property type="protein sequence ID" value="HelroP179295"/>
    <property type="gene ID" value="HelroG179295"/>
</dbReference>
<feature type="signal peptide" evidence="1">
    <location>
        <begin position="1"/>
        <end position="23"/>
    </location>
</feature>
<dbReference type="KEGG" id="hro:HELRODRAFT_179295"/>
<dbReference type="EMBL" id="KB097499">
    <property type="protein sequence ID" value="ESN95869.1"/>
    <property type="molecule type" value="Genomic_DNA"/>
</dbReference>
<feature type="domain" description="C-type lectin" evidence="2">
    <location>
        <begin position="32"/>
        <end position="170"/>
    </location>
</feature>
<evidence type="ECO:0000259" key="2">
    <source>
        <dbReference type="PROSITE" id="PS50041"/>
    </source>
</evidence>
<reference evidence="5" key="3">
    <citation type="submission" date="2015-06" db="UniProtKB">
        <authorList>
            <consortium name="EnsemblMetazoa"/>
        </authorList>
    </citation>
    <scope>IDENTIFICATION</scope>
</reference>
<dbReference type="CTD" id="20207229"/>
<dbReference type="InterPro" id="IPR016187">
    <property type="entry name" value="CTDL_fold"/>
</dbReference>
<keyword evidence="1" id="KW-0732">Signal</keyword>
<keyword evidence="6" id="KW-1185">Reference proteome</keyword>
<dbReference type="OMA" id="YEPRDHI"/>
<evidence type="ECO:0000313" key="5">
    <source>
        <dbReference type="EnsemblMetazoa" id="HelroP184445"/>
    </source>
</evidence>
<dbReference type="GeneID" id="20209578"/>
<dbReference type="GO" id="GO:0038187">
    <property type="term" value="F:pattern recognition receptor activity"/>
    <property type="evidence" value="ECO:0000318"/>
    <property type="project" value="GO_Central"/>
</dbReference>
<evidence type="ECO:0000313" key="4">
    <source>
        <dbReference type="EMBL" id="ESN95869.1"/>
    </source>
</evidence>
<dbReference type="Pfam" id="PF00059">
    <property type="entry name" value="Lectin_C"/>
    <property type="match status" value="1"/>
</dbReference>
<accession>T1FL79</accession>
<dbReference type="RefSeq" id="XP_009026032.1">
    <property type="nucleotide sequence ID" value="XM_009027784.1"/>
</dbReference>
<dbReference type="PROSITE" id="PS50041">
    <property type="entry name" value="C_TYPE_LECTIN_2"/>
    <property type="match status" value="1"/>
</dbReference>
<proteinExistence type="predicted"/>
<dbReference type="SUPFAM" id="SSF56436">
    <property type="entry name" value="C-type lectin-like"/>
    <property type="match status" value="1"/>
</dbReference>
<dbReference type="SMART" id="SM00034">
    <property type="entry name" value="CLECT"/>
    <property type="match status" value="1"/>
</dbReference>
<dbReference type="HOGENOM" id="CLU_120655_0_0_1"/>
<dbReference type="PANTHER" id="PTHR22801:SF63">
    <property type="entry name" value="C-TYPE LECTIN DOMAIN-CONTAINING PROTEIN"/>
    <property type="match status" value="1"/>
</dbReference>
<dbReference type="GO" id="GO:0009897">
    <property type="term" value="C:external side of plasma membrane"/>
    <property type="evidence" value="ECO:0000318"/>
    <property type="project" value="GO_Central"/>
</dbReference>
<dbReference type="RefSeq" id="XP_009026388.1">
    <property type="nucleotide sequence ID" value="XM_009028140.1"/>
</dbReference>